<evidence type="ECO:0000256" key="4">
    <source>
        <dbReference type="PROSITE-ProRule" id="PRU00175"/>
    </source>
</evidence>
<keyword evidence="8" id="KW-1185">Reference proteome</keyword>
<dbReference type="SUPFAM" id="SSF57850">
    <property type="entry name" value="RING/U-box"/>
    <property type="match status" value="1"/>
</dbReference>
<accession>A0A9P4P8J7</accession>
<organism evidence="7 8">
    <name type="scientific">Karstenula rhodostoma CBS 690.94</name>
    <dbReference type="NCBI Taxonomy" id="1392251"/>
    <lineage>
        <taxon>Eukaryota</taxon>
        <taxon>Fungi</taxon>
        <taxon>Dikarya</taxon>
        <taxon>Ascomycota</taxon>
        <taxon>Pezizomycotina</taxon>
        <taxon>Dothideomycetes</taxon>
        <taxon>Pleosporomycetidae</taxon>
        <taxon>Pleosporales</taxon>
        <taxon>Massarineae</taxon>
        <taxon>Didymosphaeriaceae</taxon>
        <taxon>Karstenula</taxon>
    </lineage>
</organism>
<keyword evidence="2 4" id="KW-0863">Zinc-finger</keyword>
<dbReference type="PROSITE" id="PS50089">
    <property type="entry name" value="ZF_RING_2"/>
    <property type="match status" value="1"/>
</dbReference>
<evidence type="ECO:0000313" key="7">
    <source>
        <dbReference type="EMBL" id="KAF2440409.1"/>
    </source>
</evidence>
<feature type="domain" description="RING-type" evidence="6">
    <location>
        <begin position="66"/>
        <end position="111"/>
    </location>
</feature>
<gene>
    <name evidence="7" type="ORF">P171DRAFT_489124</name>
</gene>
<dbReference type="Gene3D" id="3.30.40.10">
    <property type="entry name" value="Zinc/RING finger domain, C3HC4 (zinc finger)"/>
    <property type="match status" value="1"/>
</dbReference>
<keyword evidence="3" id="KW-0862">Zinc</keyword>
<proteinExistence type="predicted"/>
<dbReference type="InterPro" id="IPR050731">
    <property type="entry name" value="HRD1_E3_ubiq-ligases"/>
</dbReference>
<dbReference type="InterPro" id="IPR013083">
    <property type="entry name" value="Znf_RING/FYVE/PHD"/>
</dbReference>
<sequence>MENTQHREQVALIEAEHQQNLEAVLEAREAEADPDRLTVSFRPLIYFVKFHVQYLPMDADSRLRDCPICRESTSESHERMLQVDLPACKHIFGADCFERYIQRSHTCPMCREPWFEKRQTPDMSSPGARIEQIVIEVSVASDEAANSLLERLYNDEGKITRRLLGERVTELEDEEEDTEFESSATGEESDTSSQLEATRIKVTFRASTASGLDTEIGRGISRRARGDGSRSASDNEAATPPRRRRRYE</sequence>
<dbReference type="EMBL" id="MU001507">
    <property type="protein sequence ID" value="KAF2440409.1"/>
    <property type="molecule type" value="Genomic_DNA"/>
</dbReference>
<evidence type="ECO:0000259" key="6">
    <source>
        <dbReference type="PROSITE" id="PS50089"/>
    </source>
</evidence>
<evidence type="ECO:0000256" key="3">
    <source>
        <dbReference type="ARBA" id="ARBA00022833"/>
    </source>
</evidence>
<feature type="compositionally biased region" description="Acidic residues" evidence="5">
    <location>
        <begin position="171"/>
        <end position="180"/>
    </location>
</feature>
<protein>
    <recommendedName>
        <fullName evidence="6">RING-type domain-containing protein</fullName>
    </recommendedName>
</protein>
<dbReference type="Pfam" id="PF13639">
    <property type="entry name" value="zf-RING_2"/>
    <property type="match status" value="1"/>
</dbReference>
<dbReference type="GO" id="GO:0061630">
    <property type="term" value="F:ubiquitin protein ligase activity"/>
    <property type="evidence" value="ECO:0007669"/>
    <property type="project" value="TreeGrafter"/>
</dbReference>
<evidence type="ECO:0000256" key="1">
    <source>
        <dbReference type="ARBA" id="ARBA00022723"/>
    </source>
</evidence>
<dbReference type="GO" id="GO:0043161">
    <property type="term" value="P:proteasome-mediated ubiquitin-dependent protein catabolic process"/>
    <property type="evidence" value="ECO:0007669"/>
    <property type="project" value="TreeGrafter"/>
</dbReference>
<dbReference type="PANTHER" id="PTHR22763">
    <property type="entry name" value="RING ZINC FINGER PROTEIN"/>
    <property type="match status" value="1"/>
</dbReference>
<feature type="compositionally biased region" description="Polar residues" evidence="5">
    <location>
        <begin position="182"/>
        <end position="196"/>
    </location>
</feature>
<evidence type="ECO:0000256" key="5">
    <source>
        <dbReference type="SAM" id="MobiDB-lite"/>
    </source>
</evidence>
<comment type="caution">
    <text evidence="7">The sequence shown here is derived from an EMBL/GenBank/DDBJ whole genome shotgun (WGS) entry which is preliminary data.</text>
</comment>
<dbReference type="Proteomes" id="UP000799764">
    <property type="component" value="Unassembled WGS sequence"/>
</dbReference>
<dbReference type="GO" id="GO:0008270">
    <property type="term" value="F:zinc ion binding"/>
    <property type="evidence" value="ECO:0007669"/>
    <property type="project" value="UniProtKB-KW"/>
</dbReference>
<dbReference type="InterPro" id="IPR001841">
    <property type="entry name" value="Znf_RING"/>
</dbReference>
<name>A0A9P4P8J7_9PLEO</name>
<feature type="region of interest" description="Disordered" evidence="5">
    <location>
        <begin position="169"/>
        <end position="248"/>
    </location>
</feature>
<evidence type="ECO:0000313" key="8">
    <source>
        <dbReference type="Proteomes" id="UP000799764"/>
    </source>
</evidence>
<keyword evidence="1" id="KW-0479">Metal-binding</keyword>
<dbReference type="GO" id="GO:0012505">
    <property type="term" value="C:endomembrane system"/>
    <property type="evidence" value="ECO:0007669"/>
    <property type="project" value="TreeGrafter"/>
</dbReference>
<dbReference type="OrthoDB" id="3793892at2759"/>
<reference evidence="7" key="1">
    <citation type="journal article" date="2020" name="Stud. Mycol.">
        <title>101 Dothideomycetes genomes: a test case for predicting lifestyles and emergence of pathogens.</title>
        <authorList>
            <person name="Haridas S."/>
            <person name="Albert R."/>
            <person name="Binder M."/>
            <person name="Bloem J."/>
            <person name="Labutti K."/>
            <person name="Salamov A."/>
            <person name="Andreopoulos B."/>
            <person name="Baker S."/>
            <person name="Barry K."/>
            <person name="Bills G."/>
            <person name="Bluhm B."/>
            <person name="Cannon C."/>
            <person name="Castanera R."/>
            <person name="Culley D."/>
            <person name="Daum C."/>
            <person name="Ezra D."/>
            <person name="Gonzalez J."/>
            <person name="Henrissat B."/>
            <person name="Kuo A."/>
            <person name="Liang C."/>
            <person name="Lipzen A."/>
            <person name="Lutzoni F."/>
            <person name="Magnuson J."/>
            <person name="Mondo S."/>
            <person name="Nolan M."/>
            <person name="Ohm R."/>
            <person name="Pangilinan J."/>
            <person name="Park H.-J."/>
            <person name="Ramirez L."/>
            <person name="Alfaro M."/>
            <person name="Sun H."/>
            <person name="Tritt A."/>
            <person name="Yoshinaga Y."/>
            <person name="Zwiers L.-H."/>
            <person name="Turgeon B."/>
            <person name="Goodwin S."/>
            <person name="Spatafora J."/>
            <person name="Crous P."/>
            <person name="Grigoriev I."/>
        </authorList>
    </citation>
    <scope>NUCLEOTIDE SEQUENCE</scope>
    <source>
        <strain evidence="7">CBS 690.94</strain>
    </source>
</reference>
<evidence type="ECO:0000256" key="2">
    <source>
        <dbReference type="ARBA" id="ARBA00022771"/>
    </source>
</evidence>
<dbReference type="AlphaFoldDB" id="A0A9P4P8J7"/>